<dbReference type="Pfam" id="PF05305">
    <property type="entry name" value="DUF732"/>
    <property type="match status" value="1"/>
</dbReference>
<feature type="compositionally biased region" description="Pro residues" evidence="1">
    <location>
        <begin position="66"/>
        <end position="86"/>
    </location>
</feature>
<accession>A0A6P1CNS2</accession>
<dbReference type="InterPro" id="IPR007969">
    <property type="entry name" value="DUF732"/>
</dbReference>
<feature type="signal peptide" evidence="2">
    <location>
        <begin position="1"/>
        <end position="22"/>
    </location>
</feature>
<evidence type="ECO:0000256" key="1">
    <source>
        <dbReference type="SAM" id="MobiDB-lite"/>
    </source>
</evidence>
<comment type="caution">
    <text evidence="4">The sequence shown here is derived from an EMBL/GenBank/DDBJ whole genome shotgun (WGS) entry which is preliminary data.</text>
</comment>
<gene>
    <name evidence="4" type="ORF">GV791_16930</name>
</gene>
<dbReference type="PROSITE" id="PS51257">
    <property type="entry name" value="PROKAR_LIPOPROTEIN"/>
    <property type="match status" value="1"/>
</dbReference>
<proteinExistence type="predicted"/>
<protein>
    <submittedName>
        <fullName evidence="4">DUF732 domain-containing protein</fullName>
    </submittedName>
</protein>
<feature type="compositionally biased region" description="Low complexity" evidence="1">
    <location>
        <begin position="24"/>
        <end position="65"/>
    </location>
</feature>
<dbReference type="EMBL" id="JAAGVB010000025">
    <property type="protein sequence ID" value="NEW34230.1"/>
    <property type="molecule type" value="Genomic_DNA"/>
</dbReference>
<organism evidence="4 5">
    <name type="scientific">Nocardia cyriacigeorgica</name>
    <dbReference type="NCBI Taxonomy" id="135487"/>
    <lineage>
        <taxon>Bacteria</taxon>
        <taxon>Bacillati</taxon>
        <taxon>Actinomycetota</taxon>
        <taxon>Actinomycetes</taxon>
        <taxon>Mycobacteriales</taxon>
        <taxon>Nocardiaceae</taxon>
        <taxon>Nocardia</taxon>
    </lineage>
</organism>
<evidence type="ECO:0000256" key="2">
    <source>
        <dbReference type="SAM" id="SignalP"/>
    </source>
</evidence>
<feature type="region of interest" description="Disordered" evidence="1">
    <location>
        <begin position="24"/>
        <end position="104"/>
    </location>
</feature>
<evidence type="ECO:0000313" key="4">
    <source>
        <dbReference type="EMBL" id="NEW34230.1"/>
    </source>
</evidence>
<evidence type="ECO:0000259" key="3">
    <source>
        <dbReference type="Pfam" id="PF05305"/>
    </source>
</evidence>
<feature type="chain" id="PRO_5039013861" evidence="2">
    <location>
        <begin position="23"/>
        <end position="181"/>
    </location>
</feature>
<keyword evidence="2" id="KW-0732">Signal</keyword>
<dbReference type="Proteomes" id="UP000471166">
    <property type="component" value="Unassembled WGS sequence"/>
</dbReference>
<dbReference type="RefSeq" id="WP_163845586.1">
    <property type="nucleotide sequence ID" value="NZ_JAAGVB010000025.1"/>
</dbReference>
<dbReference type="AlphaFoldDB" id="A0A6P1CNS2"/>
<reference evidence="4 5" key="1">
    <citation type="submission" date="2020-01" db="EMBL/GenBank/DDBJ databases">
        <title>Genetics and antimicrobial susceptibilities of Nocardia species isolated from the soil; a comparison with species isolated from humans.</title>
        <authorList>
            <person name="Carrasco G."/>
            <person name="Monzon S."/>
            <person name="Sansegundo M."/>
            <person name="Garcia E."/>
            <person name="Garrido N."/>
            <person name="Medina M.J."/>
            <person name="Villalon P."/>
            <person name="Ramirez-Arocha A.C."/>
            <person name="Jimenez P."/>
            <person name="Cuesta I."/>
            <person name="Valdezate S."/>
        </authorList>
    </citation>
    <scope>NUCLEOTIDE SEQUENCE [LARGE SCALE GENOMIC DNA]</scope>
    <source>
        <strain evidence="4 5">CNM20110626</strain>
    </source>
</reference>
<sequence>MYRTRGKVVGVAVAIAASGLLAACGDNDSTASSTPTLTPSTSASAASSGATSAAPAPAPEGEQAPPAQPSPEDSPAPAPQERPAPVPAEDIPAPETADLGDKEKTFIAELNKQGVNPSNPQDAITIGNYICGAAAAGKPDSEIAIYANAMAGADPAFDPAKMPVEQAGKIYIDVAKQTYCQ</sequence>
<evidence type="ECO:0000313" key="5">
    <source>
        <dbReference type="Proteomes" id="UP000471166"/>
    </source>
</evidence>
<feature type="domain" description="DUF732" evidence="3">
    <location>
        <begin position="103"/>
        <end position="180"/>
    </location>
</feature>
<name>A0A6P1CNS2_9NOCA</name>